<dbReference type="OrthoDB" id="241736at2"/>
<gene>
    <name evidence="2" type="ORF">Spb1_31280</name>
</gene>
<dbReference type="AlphaFoldDB" id="A0A518GRF3"/>
<dbReference type="EMBL" id="CP036299">
    <property type="protein sequence ID" value="QDV31185.1"/>
    <property type="molecule type" value="Genomic_DNA"/>
</dbReference>
<organism evidence="2 3">
    <name type="scientific">Planctopirus ephydatiae</name>
    <dbReference type="NCBI Taxonomy" id="2528019"/>
    <lineage>
        <taxon>Bacteria</taxon>
        <taxon>Pseudomonadati</taxon>
        <taxon>Planctomycetota</taxon>
        <taxon>Planctomycetia</taxon>
        <taxon>Planctomycetales</taxon>
        <taxon>Planctomycetaceae</taxon>
        <taxon>Planctopirus</taxon>
    </lineage>
</organism>
<reference evidence="2 3" key="1">
    <citation type="submission" date="2019-02" db="EMBL/GenBank/DDBJ databases">
        <title>Deep-cultivation of Planctomycetes and their phenomic and genomic characterization uncovers novel biology.</title>
        <authorList>
            <person name="Wiegand S."/>
            <person name="Jogler M."/>
            <person name="Boedeker C."/>
            <person name="Pinto D."/>
            <person name="Vollmers J."/>
            <person name="Rivas-Marin E."/>
            <person name="Kohn T."/>
            <person name="Peeters S.H."/>
            <person name="Heuer A."/>
            <person name="Rast P."/>
            <person name="Oberbeckmann S."/>
            <person name="Bunk B."/>
            <person name="Jeske O."/>
            <person name="Meyerdierks A."/>
            <person name="Storesund J.E."/>
            <person name="Kallscheuer N."/>
            <person name="Luecker S."/>
            <person name="Lage O.M."/>
            <person name="Pohl T."/>
            <person name="Merkel B.J."/>
            <person name="Hornburger P."/>
            <person name="Mueller R.-W."/>
            <person name="Bruemmer F."/>
            <person name="Labrenz M."/>
            <person name="Spormann A.M."/>
            <person name="Op den Camp H."/>
            <person name="Overmann J."/>
            <person name="Amann R."/>
            <person name="Jetten M.S.M."/>
            <person name="Mascher T."/>
            <person name="Medema M.H."/>
            <person name="Devos D.P."/>
            <person name="Kaster A.-K."/>
            <person name="Ovreas L."/>
            <person name="Rohde M."/>
            <person name="Galperin M.Y."/>
            <person name="Jogler C."/>
        </authorList>
    </citation>
    <scope>NUCLEOTIDE SEQUENCE [LARGE SCALE GENOMIC DNA]</scope>
    <source>
        <strain evidence="2 3">Spb1</strain>
    </source>
</reference>
<proteinExistence type="predicted"/>
<evidence type="ECO:0000313" key="2">
    <source>
        <dbReference type="EMBL" id="QDV31185.1"/>
    </source>
</evidence>
<protein>
    <submittedName>
        <fullName evidence="2">Uncharacterized protein</fullName>
    </submittedName>
</protein>
<evidence type="ECO:0000256" key="1">
    <source>
        <dbReference type="SAM" id="MobiDB-lite"/>
    </source>
</evidence>
<feature type="compositionally biased region" description="Polar residues" evidence="1">
    <location>
        <begin position="234"/>
        <end position="244"/>
    </location>
</feature>
<feature type="region of interest" description="Disordered" evidence="1">
    <location>
        <begin position="172"/>
        <end position="244"/>
    </location>
</feature>
<name>A0A518GRF3_9PLAN</name>
<dbReference type="KEGG" id="peh:Spb1_31280"/>
<feature type="compositionally biased region" description="Basic and acidic residues" evidence="1">
    <location>
        <begin position="177"/>
        <end position="198"/>
    </location>
</feature>
<sequence>MAKEPIDSQTAEAAHLSMTVSPHSCLPPDRGLSLTRREWLLGMMALPAAGCVMIEVGVTNPIVGLTTVAIAPFFNVSQEPVVDGRQFALAYFAELQKTPGFQVVPVGITEQAIRQNRLEMDSPLDVLKLSELLHVDAVVVGAVTDYSPYYPPRVGLQVSWYSAKPWTFEPGPPVDPSARKAVLDAQKAERKALKESKKSGKSSFWPWSETETCEPVPPTTSGPFPVSTPEPQIRGQSPESQLSNDMSYAAQMPVSMPTFDPTRPLMSYTRLFDGADSRLVANLRDYVELSGDLRAGGWEAYLQRSDDFIRFTSYLMIVEMLQLHGGEARRRIVVKKRKYK</sequence>
<accession>A0A518GRF3</accession>
<evidence type="ECO:0000313" key="3">
    <source>
        <dbReference type="Proteomes" id="UP000315349"/>
    </source>
</evidence>
<dbReference type="RefSeq" id="WP_145301685.1">
    <property type="nucleotide sequence ID" value="NZ_CP036299.1"/>
</dbReference>
<dbReference type="Proteomes" id="UP000315349">
    <property type="component" value="Chromosome"/>
</dbReference>
<dbReference type="Gene3D" id="3.40.50.10610">
    <property type="entry name" value="ABC-type transport auxiliary lipoprotein component"/>
    <property type="match status" value="1"/>
</dbReference>
<keyword evidence="3" id="KW-1185">Reference proteome</keyword>